<feature type="transmembrane region" description="Helical" evidence="12">
    <location>
        <begin position="788"/>
        <end position="809"/>
    </location>
</feature>
<proteinExistence type="inferred from homology"/>
<evidence type="ECO:0000256" key="12">
    <source>
        <dbReference type="SAM" id="Phobius"/>
    </source>
</evidence>
<evidence type="ECO:0000256" key="11">
    <source>
        <dbReference type="SAM" id="MobiDB-lite"/>
    </source>
</evidence>
<feature type="compositionally biased region" description="Low complexity" evidence="11">
    <location>
        <begin position="987"/>
        <end position="1003"/>
    </location>
</feature>
<feature type="transmembrane region" description="Helical" evidence="12">
    <location>
        <begin position="573"/>
        <end position="596"/>
    </location>
</feature>
<dbReference type="GO" id="GO:0005328">
    <property type="term" value="F:neurotransmitter:sodium symporter activity"/>
    <property type="evidence" value="ECO:0007669"/>
    <property type="project" value="InterPro"/>
</dbReference>
<feature type="region of interest" description="Disordered" evidence="11">
    <location>
        <begin position="216"/>
        <end position="265"/>
    </location>
</feature>
<dbReference type="GO" id="GO:0005283">
    <property type="term" value="F:amino acid:sodium symporter activity"/>
    <property type="evidence" value="ECO:0007669"/>
    <property type="project" value="TreeGrafter"/>
</dbReference>
<keyword evidence="14" id="KW-1185">Reference proteome</keyword>
<dbReference type="GO" id="GO:0019226">
    <property type="term" value="P:transmission of nerve impulse"/>
    <property type="evidence" value="ECO:0007669"/>
    <property type="project" value="InterPro"/>
</dbReference>
<feature type="disulfide bond" evidence="9">
    <location>
        <begin position="492"/>
        <end position="501"/>
    </location>
</feature>
<name>A0A182P1M5_9DIPT</name>
<feature type="binding site" evidence="8">
    <location>
        <position position="389"/>
    </location>
    <ligand>
        <name>Na(+)</name>
        <dbReference type="ChEBI" id="CHEBI:29101"/>
        <label>1</label>
    </ligand>
</feature>
<dbReference type="PANTHER" id="PTHR11616:SF303">
    <property type="entry name" value="SODIUM- AND CHLORIDE-DEPENDENT GABA TRANSPORTER INE"/>
    <property type="match status" value="1"/>
</dbReference>
<keyword evidence="6 12" id="KW-1133">Transmembrane helix</keyword>
<evidence type="ECO:0000256" key="9">
    <source>
        <dbReference type="PIRSR" id="PIRSR600175-2"/>
    </source>
</evidence>
<evidence type="ECO:0000256" key="1">
    <source>
        <dbReference type="ARBA" id="ARBA00004141"/>
    </source>
</evidence>
<feature type="compositionally biased region" description="Polar residues" evidence="11">
    <location>
        <begin position="1"/>
        <end position="16"/>
    </location>
</feature>
<sequence length="1003" mass="110230">MDTQEQNQVEIQSVNPVPNRRPINDLHYTAINSNYRQQSKLNSGGATNTSPPSTSGGEETKALLPTVGPSGRKFVIVPCQTGGAIGDPGGTAAGGGPSTSGTVSGTAHVKVEAGEGSLSSGPSSITVPTAPVGSYLKPKYFNSLRSVRSANDPQGLASVQQNQTSIVRSGSYIFSDVGGTPRLFSDATSIRSLASIGMGSTDGRRMVIRRVPNSPNELLTMINPPTVQGSKQEPTANGMEKMDHHSLKIPGQPNGTPGTTDRTPLMTSMPSYPNSPVMMRKFIGDVQGSKQEPTANGMEKMDHHSLKIPGQPNGTPGTTDRTPLMTSMPSYPNSPVMMRKFIGDPPDETYENESYGGVSDDSDLDNLKPRKQHWANKMQFVLACIGYSVGLGNVWRFPYLCYKSGGGVFLVPYFIILLICGIPMLFMELAVGQYTGRGPIGALGQLCPLFKGTGLASVVVSFLMSTYYSVIIAYAIYYFFTSFRPELPWTDCSHRWNTPDCWIPERMKHNLTRPDMSRTPTEEFFENKVLQISHGIEFPGAMRWELVACLVCAWILVYFAIWKSIKSSAKVRYLTATLPFVLIVVFLGRSLTLEGADKGLHYFFRPNWEELGRANVWINAAAQNFNSIGIAFGSMISFASYNKYNNNILHDTLAVSFVNAITSLLVGIFAFATIGNIALEQSTTVEDVISGGPGLIFVVYPQALAKMPAAQLWAVLFFFMLLCLGLNSQFAIVEVVVTSIQDGFPRWIKRKLVYHELLVLIVCVVSFFAGLPNLIQGGIYFFQLIDHYAASVSIMFLAFFETIAIAWFYGINRLSKNVKQMTGRYPSFYLRFCLLIAVPLLLISLWIFSLINYEAPTYHNGKYHYPGWAHGLGWTIASASLVCIPSYAVYQIVRAEGNTFGEKLLNTLKPNIYECKICGEHHCDHDFPDEDLGPEMTIVESTSGAPLILQAPPPGNLNYIQQQQQQQQQQHSQEEPMLRTTNPNNPPANSNGPQNSNSNGDTR</sequence>
<dbReference type="PRINTS" id="PR00176">
    <property type="entry name" value="NANEUSMPORT"/>
</dbReference>
<feature type="transmembrane region" description="Helical" evidence="12">
    <location>
        <begin position="712"/>
        <end position="737"/>
    </location>
</feature>
<feature type="region of interest" description="Disordered" evidence="11">
    <location>
        <begin position="946"/>
        <end position="1003"/>
    </location>
</feature>
<dbReference type="Proteomes" id="UP000075885">
    <property type="component" value="Unassembled WGS sequence"/>
</dbReference>
<keyword evidence="8" id="KW-0479">Metal-binding</keyword>
<dbReference type="EnsemblMetazoa" id="AEPI000807-RA">
    <property type="protein sequence ID" value="AEPI000807-PA"/>
    <property type="gene ID" value="AEPI000807"/>
</dbReference>
<keyword evidence="7 12" id="KW-0472">Membrane</keyword>
<dbReference type="InterPro" id="IPR037272">
    <property type="entry name" value="SNS_sf"/>
</dbReference>
<feature type="compositionally biased region" description="Polar residues" evidence="11">
    <location>
        <begin position="253"/>
        <end position="265"/>
    </location>
</feature>
<feature type="transmembrane region" description="Helical" evidence="12">
    <location>
        <begin position="757"/>
        <end position="782"/>
    </location>
</feature>
<dbReference type="PROSITE" id="PS50267">
    <property type="entry name" value="NA_NEUROTRAN_SYMP_3"/>
    <property type="match status" value="1"/>
</dbReference>
<feature type="transmembrane region" description="Helical" evidence="12">
    <location>
        <begin position="380"/>
        <end position="398"/>
    </location>
</feature>
<dbReference type="GO" id="GO:0046872">
    <property type="term" value="F:metal ion binding"/>
    <property type="evidence" value="ECO:0007669"/>
    <property type="project" value="UniProtKB-KW"/>
</dbReference>
<dbReference type="GO" id="GO:0005034">
    <property type="term" value="F:osmosensor activity"/>
    <property type="evidence" value="ECO:0007669"/>
    <property type="project" value="InterPro"/>
</dbReference>
<feature type="transmembrane region" description="Helical" evidence="12">
    <location>
        <begin position="452"/>
        <end position="480"/>
    </location>
</feature>
<organism evidence="13 14">
    <name type="scientific">Anopheles epiroticus</name>
    <dbReference type="NCBI Taxonomy" id="199890"/>
    <lineage>
        <taxon>Eukaryota</taxon>
        <taxon>Metazoa</taxon>
        <taxon>Ecdysozoa</taxon>
        <taxon>Arthropoda</taxon>
        <taxon>Hexapoda</taxon>
        <taxon>Insecta</taxon>
        <taxon>Pterygota</taxon>
        <taxon>Neoptera</taxon>
        <taxon>Endopterygota</taxon>
        <taxon>Diptera</taxon>
        <taxon>Nematocera</taxon>
        <taxon>Culicoidea</taxon>
        <taxon>Culicidae</taxon>
        <taxon>Anophelinae</taxon>
        <taxon>Anopheles</taxon>
    </lineage>
</organism>
<feature type="binding site" evidence="8">
    <location>
        <position position="724"/>
    </location>
    <ligand>
        <name>Na(+)</name>
        <dbReference type="ChEBI" id="CHEBI:29101"/>
        <label>1</label>
    </ligand>
</feature>
<evidence type="ECO:0000256" key="7">
    <source>
        <dbReference type="ARBA" id="ARBA00023136"/>
    </source>
</evidence>
<dbReference type="Pfam" id="PF00209">
    <property type="entry name" value="SNF"/>
    <property type="match status" value="1"/>
</dbReference>
<evidence type="ECO:0000256" key="10">
    <source>
        <dbReference type="RuleBase" id="RU003732"/>
    </source>
</evidence>
<feature type="compositionally biased region" description="Polar residues" evidence="11">
    <location>
        <begin position="36"/>
        <end position="57"/>
    </location>
</feature>
<feature type="region of interest" description="Disordered" evidence="11">
    <location>
        <begin position="287"/>
        <end position="330"/>
    </location>
</feature>
<dbReference type="InterPro" id="IPR002944">
    <property type="entry name" value="Na/ntran_symport_inebriated"/>
</dbReference>
<evidence type="ECO:0000313" key="14">
    <source>
        <dbReference type="Proteomes" id="UP000075885"/>
    </source>
</evidence>
<evidence type="ECO:0000313" key="13">
    <source>
        <dbReference type="EnsemblMetazoa" id="AEPI000807-PA"/>
    </source>
</evidence>
<feature type="compositionally biased region" description="Polar residues" evidence="11">
    <location>
        <begin position="312"/>
        <end position="330"/>
    </location>
</feature>
<evidence type="ECO:0000256" key="3">
    <source>
        <dbReference type="ARBA" id="ARBA00022448"/>
    </source>
</evidence>
<dbReference type="PROSITE" id="PS00610">
    <property type="entry name" value="NA_NEUROTRAN_SYMP_1"/>
    <property type="match status" value="1"/>
</dbReference>
<comment type="subcellular location">
    <subcellularLocation>
        <location evidence="1">Membrane</location>
        <topology evidence="1">Multi-pass membrane protein</topology>
    </subcellularLocation>
</comment>
<dbReference type="AlphaFoldDB" id="A0A182P1M5"/>
<evidence type="ECO:0000256" key="5">
    <source>
        <dbReference type="ARBA" id="ARBA00022847"/>
    </source>
</evidence>
<keyword evidence="3 10" id="KW-0813">Transport</keyword>
<feature type="binding site" evidence="8">
    <location>
        <position position="627"/>
    </location>
    <ligand>
        <name>Na(+)</name>
        <dbReference type="ChEBI" id="CHEBI:29101"/>
        <label>1</label>
    </ligand>
</feature>
<feature type="binding site" evidence="8">
    <location>
        <position position="728"/>
    </location>
    <ligand>
        <name>Na(+)</name>
        <dbReference type="ChEBI" id="CHEBI:29101"/>
        <label>1</label>
    </ligand>
</feature>
<keyword evidence="5 10" id="KW-0769">Symport</keyword>
<feature type="transmembrane region" description="Helical" evidence="12">
    <location>
        <begin position="653"/>
        <end position="674"/>
    </location>
</feature>
<evidence type="ECO:0000256" key="6">
    <source>
        <dbReference type="ARBA" id="ARBA00022989"/>
    </source>
</evidence>
<dbReference type="SUPFAM" id="SSF161070">
    <property type="entry name" value="SNF-like"/>
    <property type="match status" value="1"/>
</dbReference>
<accession>A0A182P1M5</accession>
<feature type="region of interest" description="Disordered" evidence="11">
    <location>
        <begin position="1"/>
        <end position="24"/>
    </location>
</feature>
<evidence type="ECO:0000256" key="2">
    <source>
        <dbReference type="ARBA" id="ARBA00006459"/>
    </source>
</evidence>
<feature type="compositionally biased region" description="Polar residues" evidence="11">
    <location>
        <begin position="216"/>
        <end position="235"/>
    </location>
</feature>
<keyword evidence="9" id="KW-1015">Disulfide bond</keyword>
<comment type="similarity">
    <text evidence="2 10">Belongs to the sodium:neurotransmitter symporter (SNF) (TC 2.A.22) family.</text>
</comment>
<dbReference type="GO" id="GO:0005886">
    <property type="term" value="C:plasma membrane"/>
    <property type="evidence" value="ECO:0007669"/>
    <property type="project" value="TreeGrafter"/>
</dbReference>
<feature type="binding site" evidence="8">
    <location>
        <position position="386"/>
    </location>
    <ligand>
        <name>Na(+)</name>
        <dbReference type="ChEBI" id="CHEBI:29101"/>
        <label>1</label>
    </ligand>
</feature>
<dbReference type="GO" id="GO:0089718">
    <property type="term" value="P:amino acid import across plasma membrane"/>
    <property type="evidence" value="ECO:0007669"/>
    <property type="project" value="TreeGrafter"/>
</dbReference>
<dbReference type="PRINTS" id="PR01205">
    <property type="entry name" value="INEBRIATED"/>
</dbReference>
<feature type="binding site" evidence="8">
    <location>
        <position position="659"/>
    </location>
    <ligand>
        <name>Na(+)</name>
        <dbReference type="ChEBI" id="CHEBI:29101"/>
        <label>1</label>
    </ligand>
</feature>
<evidence type="ECO:0000256" key="4">
    <source>
        <dbReference type="ARBA" id="ARBA00022692"/>
    </source>
</evidence>
<keyword evidence="4 10" id="KW-0812">Transmembrane</keyword>
<feature type="transmembrane region" description="Helical" evidence="12">
    <location>
        <begin position="871"/>
        <end position="890"/>
    </location>
</feature>
<feature type="transmembrane region" description="Helical" evidence="12">
    <location>
        <begin position="541"/>
        <end position="561"/>
    </location>
</feature>
<dbReference type="VEuPathDB" id="VectorBase:AEPI000807"/>
<dbReference type="GO" id="GO:0042065">
    <property type="term" value="P:glial cell growth"/>
    <property type="evidence" value="ECO:0007669"/>
    <property type="project" value="InterPro"/>
</dbReference>
<protein>
    <recommendedName>
        <fullName evidence="10">Transporter</fullName>
    </recommendedName>
</protein>
<reference evidence="14" key="1">
    <citation type="submission" date="2013-03" db="EMBL/GenBank/DDBJ databases">
        <title>The Genome Sequence of Anopheles epiroticus epiroticus2.</title>
        <authorList>
            <consortium name="The Broad Institute Genomics Platform"/>
            <person name="Neafsey D.E."/>
            <person name="Howell P."/>
            <person name="Walker B."/>
            <person name="Young S.K."/>
            <person name="Zeng Q."/>
            <person name="Gargeya S."/>
            <person name="Fitzgerald M."/>
            <person name="Haas B."/>
            <person name="Abouelleil A."/>
            <person name="Allen A.W."/>
            <person name="Alvarado L."/>
            <person name="Arachchi H.M."/>
            <person name="Berlin A.M."/>
            <person name="Chapman S.B."/>
            <person name="Gainer-Dewar J."/>
            <person name="Goldberg J."/>
            <person name="Griggs A."/>
            <person name="Gujja S."/>
            <person name="Hansen M."/>
            <person name="Howarth C."/>
            <person name="Imamovic A."/>
            <person name="Ireland A."/>
            <person name="Larimer J."/>
            <person name="McCowan C."/>
            <person name="Murphy C."/>
            <person name="Pearson M."/>
            <person name="Poon T.W."/>
            <person name="Priest M."/>
            <person name="Roberts A."/>
            <person name="Saif S."/>
            <person name="Shea T."/>
            <person name="Sisk P."/>
            <person name="Sykes S."/>
            <person name="Wortman J."/>
            <person name="Nusbaum C."/>
            <person name="Birren B."/>
        </authorList>
    </citation>
    <scope>NUCLEOTIDE SEQUENCE [LARGE SCALE GENOMIC DNA]</scope>
    <source>
        <strain evidence="14">Epiroticus2</strain>
    </source>
</reference>
<dbReference type="PANTHER" id="PTHR11616">
    <property type="entry name" value="SODIUM/CHLORIDE DEPENDENT TRANSPORTER"/>
    <property type="match status" value="1"/>
</dbReference>
<dbReference type="InterPro" id="IPR000175">
    <property type="entry name" value="Na/ntran_symport"/>
</dbReference>
<feature type="transmembrane region" description="Helical" evidence="12">
    <location>
        <begin position="829"/>
        <end position="851"/>
    </location>
</feature>
<dbReference type="STRING" id="199890.A0A182P1M5"/>
<feature type="transmembrane region" description="Helical" evidence="12">
    <location>
        <begin position="410"/>
        <end position="431"/>
    </location>
</feature>
<feature type="region of interest" description="Disordered" evidence="11">
    <location>
        <begin position="36"/>
        <end position="69"/>
    </location>
</feature>
<feature type="compositionally biased region" description="Low complexity" evidence="11">
    <location>
        <begin position="961"/>
        <end position="970"/>
    </location>
</feature>
<feature type="binding site" evidence="8">
    <location>
        <position position="393"/>
    </location>
    <ligand>
        <name>Na(+)</name>
        <dbReference type="ChEBI" id="CHEBI:29101"/>
        <label>1</label>
    </ligand>
</feature>
<evidence type="ECO:0000256" key="8">
    <source>
        <dbReference type="PIRSR" id="PIRSR600175-1"/>
    </source>
</evidence>
<reference evidence="13" key="2">
    <citation type="submission" date="2020-05" db="UniProtKB">
        <authorList>
            <consortium name="EnsemblMetazoa"/>
        </authorList>
    </citation>
    <scope>IDENTIFICATION</scope>
    <source>
        <strain evidence="13">Epiroticus2</strain>
    </source>
</reference>
<keyword evidence="8" id="KW-0915">Sodium</keyword>